<dbReference type="InterPro" id="IPR046347">
    <property type="entry name" value="bZIP_sf"/>
</dbReference>
<dbReference type="InterPro" id="IPR004827">
    <property type="entry name" value="bZIP"/>
</dbReference>
<evidence type="ECO:0000256" key="2">
    <source>
        <dbReference type="ARBA" id="ARBA00023015"/>
    </source>
</evidence>
<evidence type="ECO:0000256" key="5">
    <source>
        <dbReference type="ARBA" id="ARBA00023242"/>
    </source>
</evidence>
<evidence type="ECO:0000313" key="8">
    <source>
        <dbReference type="EMBL" id="KAG2234843.1"/>
    </source>
</evidence>
<dbReference type="SUPFAM" id="SSF57959">
    <property type="entry name" value="Leucine zipper domain"/>
    <property type="match status" value="1"/>
</dbReference>
<dbReference type="PANTHER" id="PTHR13044:SF14">
    <property type="entry name" value="CRYPTOCEPHAL, ISOFORM A"/>
    <property type="match status" value="1"/>
</dbReference>
<evidence type="ECO:0000256" key="6">
    <source>
        <dbReference type="SAM" id="MobiDB-lite"/>
    </source>
</evidence>
<dbReference type="PROSITE" id="PS00036">
    <property type="entry name" value="BZIP_BASIC"/>
    <property type="match status" value="1"/>
</dbReference>
<dbReference type="AlphaFoldDB" id="A0A8H7SUW8"/>
<dbReference type="GO" id="GO:0005634">
    <property type="term" value="C:nucleus"/>
    <property type="evidence" value="ECO:0007669"/>
    <property type="project" value="UniProtKB-SubCell"/>
</dbReference>
<sequence>MSDQKPLPGSEKTPEDWSQQHMDTIHQIMTPVQMLAETDLQNEMEYFTGTQQFRYTQPTSYFEERTQSFRPTPQLNIPVDSKDYALSNVNNASFSKNYRSKRVVFDRHSSHEASSLVLNHDPGMYTKPVVDHHATTSKYSTQTTPINSQPTSPTTYDPNYHHNHHHYVKPQQQQQPDKFATMFLSSSNMSDLLIGQKNHSKHDTKLDSLLLSKHNLEQDQITDKKQSDGAQSYSSMGSSSSKTSLTKDDKRRRNTAASARFRIKKKMREQALQNTACEMTDKAKLMEQRVHELESEIKWLKALVVEKNESRLEQLVRERPATSIAFPSYNNSSSNNEYEEEDDEEYAYQY</sequence>
<evidence type="ECO:0000259" key="7">
    <source>
        <dbReference type="PROSITE" id="PS00036"/>
    </source>
</evidence>
<dbReference type="Gene3D" id="1.20.5.170">
    <property type="match status" value="1"/>
</dbReference>
<keyword evidence="9" id="KW-1185">Reference proteome</keyword>
<comment type="subcellular location">
    <subcellularLocation>
        <location evidence="1">Nucleus</location>
    </subcellularLocation>
</comment>
<keyword evidence="2" id="KW-0805">Transcription regulation</keyword>
<reference evidence="8" key="1">
    <citation type="submission" date="2021-01" db="EMBL/GenBank/DDBJ databases">
        <title>Metabolic potential, ecology and presence of endohyphal bacteria is reflected in genomic diversity of Mucoromycotina.</title>
        <authorList>
            <person name="Muszewska A."/>
            <person name="Okrasinska A."/>
            <person name="Steczkiewicz K."/>
            <person name="Drgas O."/>
            <person name="Orlowska M."/>
            <person name="Perlinska-Lenart U."/>
            <person name="Aleksandrzak-Piekarczyk T."/>
            <person name="Szatraj K."/>
            <person name="Zielenkiewicz U."/>
            <person name="Pilsyk S."/>
            <person name="Malc E."/>
            <person name="Mieczkowski P."/>
            <person name="Kruszewska J.S."/>
            <person name="Biernat P."/>
            <person name="Pawlowska J."/>
        </authorList>
    </citation>
    <scope>NUCLEOTIDE SEQUENCE</scope>
    <source>
        <strain evidence="8">WA0000018081</strain>
    </source>
</reference>
<keyword evidence="3" id="KW-0238">DNA-binding</keyword>
<comment type="caution">
    <text evidence="8">The sequence shown here is derived from an EMBL/GenBank/DDBJ whole genome shotgun (WGS) entry which is preliminary data.</text>
</comment>
<evidence type="ECO:0000256" key="4">
    <source>
        <dbReference type="ARBA" id="ARBA00023163"/>
    </source>
</evidence>
<dbReference type="Pfam" id="PF07716">
    <property type="entry name" value="bZIP_2"/>
    <property type="match status" value="1"/>
</dbReference>
<evidence type="ECO:0000313" key="9">
    <source>
        <dbReference type="Proteomes" id="UP000613177"/>
    </source>
</evidence>
<feature type="region of interest" description="Disordered" evidence="6">
    <location>
        <begin position="325"/>
        <end position="350"/>
    </location>
</feature>
<gene>
    <name evidence="8" type="ORF">INT48_000506</name>
</gene>
<dbReference type="GO" id="GO:0001228">
    <property type="term" value="F:DNA-binding transcription activator activity, RNA polymerase II-specific"/>
    <property type="evidence" value="ECO:0007669"/>
    <property type="project" value="TreeGrafter"/>
</dbReference>
<feature type="compositionally biased region" description="Acidic residues" evidence="6">
    <location>
        <begin position="337"/>
        <end position="350"/>
    </location>
</feature>
<feature type="region of interest" description="Disordered" evidence="6">
    <location>
        <begin position="137"/>
        <end position="175"/>
    </location>
</feature>
<dbReference type="GO" id="GO:0000977">
    <property type="term" value="F:RNA polymerase II transcription regulatory region sequence-specific DNA binding"/>
    <property type="evidence" value="ECO:0007669"/>
    <property type="project" value="TreeGrafter"/>
</dbReference>
<proteinExistence type="predicted"/>
<evidence type="ECO:0000256" key="3">
    <source>
        <dbReference type="ARBA" id="ARBA00023125"/>
    </source>
</evidence>
<name>A0A8H7SUW8_9FUNG</name>
<keyword evidence="5" id="KW-0539">Nucleus</keyword>
<feature type="compositionally biased region" description="Polar residues" evidence="6">
    <location>
        <begin position="137"/>
        <end position="157"/>
    </location>
</feature>
<feature type="domain" description="BZIP" evidence="7">
    <location>
        <begin position="250"/>
        <end position="264"/>
    </location>
</feature>
<dbReference type="PANTHER" id="PTHR13044">
    <property type="entry name" value="ACTIVATING TRANSCRIPTION FACTOR ATF 4/5"/>
    <property type="match status" value="1"/>
</dbReference>
<accession>A0A8H7SUW8</accession>
<evidence type="ECO:0000256" key="1">
    <source>
        <dbReference type="ARBA" id="ARBA00004123"/>
    </source>
</evidence>
<dbReference type="CDD" id="cd14705">
    <property type="entry name" value="bZIP_Zip1"/>
    <property type="match status" value="1"/>
</dbReference>
<dbReference type="EMBL" id="JAEPRE010000044">
    <property type="protein sequence ID" value="KAG2234843.1"/>
    <property type="molecule type" value="Genomic_DNA"/>
</dbReference>
<keyword evidence="4" id="KW-0804">Transcription</keyword>
<organism evidence="8 9">
    <name type="scientific">Thamnidium elegans</name>
    <dbReference type="NCBI Taxonomy" id="101142"/>
    <lineage>
        <taxon>Eukaryota</taxon>
        <taxon>Fungi</taxon>
        <taxon>Fungi incertae sedis</taxon>
        <taxon>Mucoromycota</taxon>
        <taxon>Mucoromycotina</taxon>
        <taxon>Mucoromycetes</taxon>
        <taxon>Mucorales</taxon>
        <taxon>Mucorineae</taxon>
        <taxon>Mucoraceae</taxon>
        <taxon>Thamnidium</taxon>
    </lineage>
</organism>
<dbReference type="Proteomes" id="UP000613177">
    <property type="component" value="Unassembled WGS sequence"/>
</dbReference>
<feature type="region of interest" description="Disordered" evidence="6">
    <location>
        <begin position="220"/>
        <end position="259"/>
    </location>
</feature>
<protein>
    <recommendedName>
        <fullName evidence="7">BZIP domain-containing protein</fullName>
    </recommendedName>
</protein>
<feature type="compositionally biased region" description="Low complexity" evidence="6">
    <location>
        <begin position="228"/>
        <end position="244"/>
    </location>
</feature>